<proteinExistence type="predicted"/>
<organism evidence="2">
    <name type="scientific">Bactrocera dorsalis</name>
    <name type="common">Oriental fruit fly</name>
    <name type="synonym">Dacus dorsalis</name>
    <dbReference type="NCBI Taxonomy" id="27457"/>
    <lineage>
        <taxon>Eukaryota</taxon>
        <taxon>Metazoa</taxon>
        <taxon>Ecdysozoa</taxon>
        <taxon>Arthropoda</taxon>
        <taxon>Hexapoda</taxon>
        <taxon>Insecta</taxon>
        <taxon>Pterygota</taxon>
        <taxon>Neoptera</taxon>
        <taxon>Endopterygota</taxon>
        <taxon>Diptera</taxon>
        <taxon>Brachycera</taxon>
        <taxon>Muscomorpha</taxon>
        <taxon>Tephritoidea</taxon>
        <taxon>Tephritidae</taxon>
        <taxon>Bactrocera</taxon>
        <taxon>Bactrocera</taxon>
    </lineage>
</organism>
<accession>A0A034WK88</accession>
<sequence>MDLCSDEVGKNSKRKDSNVKRVPKDQRCIPVYLPCAPYSPCTPRLINLPFPNEFNWSYTGRNYDEQVPVEPVVPVVPEKKRKVKTEENKKCQRSRKSNTKL</sequence>
<evidence type="ECO:0000313" key="2">
    <source>
        <dbReference type="EMBL" id="JAC54742.1"/>
    </source>
</evidence>
<feature type="region of interest" description="Disordered" evidence="1">
    <location>
        <begin position="80"/>
        <end position="101"/>
    </location>
</feature>
<feature type="region of interest" description="Disordered" evidence="1">
    <location>
        <begin position="1"/>
        <end position="21"/>
    </location>
</feature>
<reference evidence="2" key="1">
    <citation type="journal article" date="2014" name="BMC Genomics">
        <title>Characterizing the developmental transcriptome of the oriental fruit fly, Bactrocera dorsalis (Diptera: Tephritidae) through comparative genomic analysis with Drosophila melanogaster utilizing modENCODE datasets.</title>
        <authorList>
            <person name="Geib S.M."/>
            <person name="Calla B."/>
            <person name="Hall B."/>
            <person name="Hou S."/>
            <person name="Manoukis N.C."/>
        </authorList>
    </citation>
    <scope>NUCLEOTIDE SEQUENCE</scope>
    <source>
        <strain evidence="2">Punador</strain>
    </source>
</reference>
<name>A0A034WK88_BACDO</name>
<evidence type="ECO:0000256" key="1">
    <source>
        <dbReference type="SAM" id="MobiDB-lite"/>
    </source>
</evidence>
<feature type="compositionally biased region" description="Basic and acidic residues" evidence="1">
    <location>
        <begin position="7"/>
        <end position="21"/>
    </location>
</feature>
<protein>
    <submittedName>
        <fullName evidence="2">Uncharacterized protein</fullName>
    </submittedName>
</protein>
<dbReference type="AlphaFoldDB" id="A0A034WK88"/>
<dbReference type="EMBL" id="GAKP01004210">
    <property type="protein sequence ID" value="JAC54742.1"/>
    <property type="molecule type" value="Transcribed_RNA"/>
</dbReference>
<feature type="compositionally biased region" description="Basic residues" evidence="1">
    <location>
        <begin position="91"/>
        <end position="101"/>
    </location>
</feature>